<keyword evidence="1" id="KW-1133">Transmembrane helix</keyword>
<accession>A0A6L6QBK6</accession>
<proteinExistence type="predicted"/>
<dbReference type="AlphaFoldDB" id="A0A6L6QBK6"/>
<evidence type="ECO:0000313" key="2">
    <source>
        <dbReference type="EMBL" id="MTW09600.1"/>
    </source>
</evidence>
<sequence length="461" mass="49266">MNVLLLAAALTTAAPSDTPQDYTHLIPLAVNGKPSVVQLQLPRDAYLNARSPSLTDLRVFDAHGVQQPFALRHPEAAAAVTQRALPVRIFPLMAERADAPLAGLEVNIGTDGRMVAVHLPAARDAATAKALQRLAGLVLDLRQDASAEPPVIDALQFTLPPGRHTYTGQVWLEASDDLKHWEAVGVAELSWLANDSAETLANDKLEFPARQMRYARLSWRGGEPLQFGSISAQSPVQGNAAAPTESLLLPAQPGRDPRDLQYAMPAGVTPQRVGLQIDSGNVVLPVTLGNYAQLRRSGQFRFEPAARTTFYRLEQNGSARTSGDVAAPWALGARWVLRFDQPPADKPALRVSWEPATLVFVAGGTPPYALAVGRDKAAPAARDIGEVAPGFTPAELRTLERASASPAQAQADVLAAAAKRAVDDNSSAQRRLMVLWGVLVLGVAVVAGMVWRLLRHAGTTT</sequence>
<dbReference type="InterPro" id="IPR025060">
    <property type="entry name" value="DUF3999"/>
</dbReference>
<organism evidence="2 3">
    <name type="scientific">Massilia eburnea</name>
    <dbReference type="NCBI Taxonomy" id="1776165"/>
    <lineage>
        <taxon>Bacteria</taxon>
        <taxon>Pseudomonadati</taxon>
        <taxon>Pseudomonadota</taxon>
        <taxon>Betaproteobacteria</taxon>
        <taxon>Burkholderiales</taxon>
        <taxon>Oxalobacteraceae</taxon>
        <taxon>Telluria group</taxon>
        <taxon>Massilia</taxon>
    </lineage>
</organism>
<evidence type="ECO:0000313" key="3">
    <source>
        <dbReference type="Proteomes" id="UP000472320"/>
    </source>
</evidence>
<comment type="caution">
    <text evidence="2">The sequence shown here is derived from an EMBL/GenBank/DDBJ whole genome shotgun (WGS) entry which is preliminary data.</text>
</comment>
<reference evidence="2 3" key="1">
    <citation type="submission" date="2019-11" db="EMBL/GenBank/DDBJ databases">
        <title>Type strains purchased from KCTC, JCM and DSMZ.</title>
        <authorList>
            <person name="Lu H."/>
        </authorList>
    </citation>
    <scope>NUCLEOTIDE SEQUENCE [LARGE SCALE GENOMIC DNA]</scope>
    <source>
        <strain evidence="2 3">JCM 31587</strain>
    </source>
</reference>
<protein>
    <submittedName>
        <fullName evidence="2">DUF3999 family protein</fullName>
    </submittedName>
</protein>
<keyword evidence="1" id="KW-0472">Membrane</keyword>
<keyword evidence="1" id="KW-0812">Transmembrane</keyword>
<dbReference type="Pfam" id="PF13163">
    <property type="entry name" value="DUF3999"/>
    <property type="match status" value="1"/>
</dbReference>
<feature type="transmembrane region" description="Helical" evidence="1">
    <location>
        <begin position="433"/>
        <end position="454"/>
    </location>
</feature>
<dbReference type="RefSeq" id="WP_155452580.1">
    <property type="nucleotide sequence ID" value="NZ_WNKX01000002.1"/>
</dbReference>
<keyword evidence="3" id="KW-1185">Reference proteome</keyword>
<dbReference type="Proteomes" id="UP000472320">
    <property type="component" value="Unassembled WGS sequence"/>
</dbReference>
<evidence type="ECO:0000256" key="1">
    <source>
        <dbReference type="SAM" id="Phobius"/>
    </source>
</evidence>
<gene>
    <name evidence="2" type="ORF">GM658_03215</name>
</gene>
<dbReference type="EMBL" id="WNKX01000002">
    <property type="protein sequence ID" value="MTW09600.1"/>
    <property type="molecule type" value="Genomic_DNA"/>
</dbReference>
<dbReference type="OrthoDB" id="5405606at2"/>
<name>A0A6L6QBK6_9BURK</name>